<feature type="non-terminal residue" evidence="2">
    <location>
        <position position="1"/>
    </location>
</feature>
<feature type="compositionally biased region" description="Pro residues" evidence="1">
    <location>
        <begin position="114"/>
        <end position="123"/>
    </location>
</feature>
<evidence type="ECO:0000256" key="1">
    <source>
        <dbReference type="SAM" id="MobiDB-lite"/>
    </source>
</evidence>
<sequence>CLRQKPKRGRPKACDPSPRRLIPLVAAVGRGGPARPDSVSSSHNTRTSSYSHVLTSCLSRSSPAAKHGGKEESSLRHGQTAACCGGEGVGLTGFANADAGGDAGPDPPHWRCHPIPPSHPPPA</sequence>
<proteinExistence type="predicted"/>
<accession>A0A445MM24</accession>
<protein>
    <submittedName>
        <fullName evidence="2">Uncharacterized protein</fullName>
    </submittedName>
</protein>
<feature type="compositionally biased region" description="Low complexity" evidence="1">
    <location>
        <begin position="38"/>
        <end position="52"/>
    </location>
</feature>
<feature type="compositionally biased region" description="Polar residues" evidence="1">
    <location>
        <begin position="53"/>
        <end position="62"/>
    </location>
</feature>
<feature type="region of interest" description="Disordered" evidence="1">
    <location>
        <begin position="1"/>
        <end position="82"/>
    </location>
</feature>
<gene>
    <name evidence="2" type="ORF">BHM03_00054118</name>
</gene>
<dbReference type="Proteomes" id="UP000290560">
    <property type="component" value="Unassembled WGS sequence"/>
</dbReference>
<feature type="region of interest" description="Disordered" evidence="1">
    <location>
        <begin position="94"/>
        <end position="123"/>
    </location>
</feature>
<reference evidence="2" key="1">
    <citation type="journal article" date="2018" name="Data Brief">
        <title>Genome sequence data from 17 accessions of Ensete ventricosum, a staple food crop for millions in Ethiopia.</title>
        <authorList>
            <person name="Yemataw Z."/>
            <person name="Muzemil S."/>
            <person name="Ambachew D."/>
            <person name="Tripathi L."/>
            <person name="Tesfaye K."/>
            <person name="Chala A."/>
            <person name="Farbos A."/>
            <person name="O'Neill P."/>
            <person name="Moore K."/>
            <person name="Grant M."/>
            <person name="Studholme D.J."/>
        </authorList>
    </citation>
    <scope>NUCLEOTIDE SEQUENCE [LARGE SCALE GENOMIC DNA]</scope>
    <source>
        <tissue evidence="2">Leaf</tissue>
    </source>
</reference>
<name>A0A445MM24_ENSVE</name>
<feature type="compositionally biased region" description="Basic residues" evidence="1">
    <location>
        <begin position="1"/>
        <end position="11"/>
    </location>
</feature>
<dbReference type="AlphaFoldDB" id="A0A445MM24"/>
<evidence type="ECO:0000313" key="2">
    <source>
        <dbReference type="EMBL" id="RZR75296.1"/>
    </source>
</evidence>
<dbReference type="EMBL" id="KV876686">
    <property type="protein sequence ID" value="RZR75296.1"/>
    <property type="molecule type" value="Genomic_DNA"/>
</dbReference>
<organism evidence="2">
    <name type="scientific">Ensete ventricosum</name>
    <name type="common">Abyssinian banana</name>
    <name type="synonym">Musa ensete</name>
    <dbReference type="NCBI Taxonomy" id="4639"/>
    <lineage>
        <taxon>Eukaryota</taxon>
        <taxon>Viridiplantae</taxon>
        <taxon>Streptophyta</taxon>
        <taxon>Embryophyta</taxon>
        <taxon>Tracheophyta</taxon>
        <taxon>Spermatophyta</taxon>
        <taxon>Magnoliopsida</taxon>
        <taxon>Liliopsida</taxon>
        <taxon>Zingiberales</taxon>
        <taxon>Musaceae</taxon>
        <taxon>Ensete</taxon>
    </lineage>
</organism>